<feature type="compositionally biased region" description="Basic and acidic residues" evidence="1">
    <location>
        <begin position="244"/>
        <end position="280"/>
    </location>
</feature>
<name>A0A2A2JWF5_9BILA</name>
<gene>
    <name evidence="2" type="ORF">WR25_25576</name>
</gene>
<evidence type="ECO:0000313" key="3">
    <source>
        <dbReference type="Proteomes" id="UP000218231"/>
    </source>
</evidence>
<feature type="compositionally biased region" description="Basic and acidic residues" evidence="1">
    <location>
        <begin position="204"/>
        <end position="236"/>
    </location>
</feature>
<organism evidence="2 3">
    <name type="scientific">Diploscapter pachys</name>
    <dbReference type="NCBI Taxonomy" id="2018661"/>
    <lineage>
        <taxon>Eukaryota</taxon>
        <taxon>Metazoa</taxon>
        <taxon>Ecdysozoa</taxon>
        <taxon>Nematoda</taxon>
        <taxon>Chromadorea</taxon>
        <taxon>Rhabditida</taxon>
        <taxon>Rhabditina</taxon>
        <taxon>Rhabditomorpha</taxon>
        <taxon>Rhabditoidea</taxon>
        <taxon>Rhabditidae</taxon>
        <taxon>Diploscapter</taxon>
    </lineage>
</organism>
<dbReference type="EMBL" id="LIAE01010186">
    <property type="protein sequence ID" value="PAV65899.1"/>
    <property type="molecule type" value="Genomic_DNA"/>
</dbReference>
<reference evidence="2 3" key="1">
    <citation type="journal article" date="2017" name="Curr. Biol.">
        <title>Genome architecture and evolution of a unichromosomal asexual nematode.</title>
        <authorList>
            <person name="Fradin H."/>
            <person name="Zegar C."/>
            <person name="Gutwein M."/>
            <person name="Lucas J."/>
            <person name="Kovtun M."/>
            <person name="Corcoran D."/>
            <person name="Baugh L.R."/>
            <person name="Kiontke K."/>
            <person name="Gunsalus K."/>
            <person name="Fitch D.H."/>
            <person name="Piano F."/>
        </authorList>
    </citation>
    <scope>NUCLEOTIDE SEQUENCE [LARGE SCALE GENOMIC DNA]</scope>
    <source>
        <strain evidence="2">PF1309</strain>
    </source>
</reference>
<protein>
    <submittedName>
        <fullName evidence="2">Uncharacterized protein</fullName>
    </submittedName>
</protein>
<keyword evidence="3" id="KW-1185">Reference proteome</keyword>
<accession>A0A2A2JWF5</accession>
<sequence>MVPGRIDDRDRHLGVTFQDAGGGCDARSSASDDDDVVEAERRSRQRSQRFLHPVRIGIGRLARHDRDMGERKAVFFGDPGHLVCARLSLLLAIWPARNDRAKPRLCGGSDIIPGELGSSREGRCDLLEGHVMSPVRSRRTAWDECEAVDGCAERHCSGEEQRGGRLDRERGDGGAGAQADKAPAYAEQGGTAEEARVDRRRGRRMELLRDDRRRASTHDEPGYRHRQDRSRHDECQGRVPGTGDVEKRPYPRRIDHAGHGEAGAEQRAADERKKALAHHDTTPARRMRVTVAMPVAMNVPVATMDRGDRRDRPQTPPATAISPSDVGKRASTFTLAAVSAAPRGSPAVKSKAIIQGAPPSERARTRANMPLTPAMRPLPSNMIAAANPIIRPPMKPASGMAWGNPGITAYPVES</sequence>
<evidence type="ECO:0000256" key="1">
    <source>
        <dbReference type="SAM" id="MobiDB-lite"/>
    </source>
</evidence>
<dbReference type="Proteomes" id="UP000218231">
    <property type="component" value="Unassembled WGS sequence"/>
</dbReference>
<feature type="region of interest" description="Disordered" evidence="1">
    <location>
        <begin position="344"/>
        <end position="364"/>
    </location>
</feature>
<feature type="compositionally biased region" description="Basic and acidic residues" evidence="1">
    <location>
        <begin position="156"/>
        <end position="172"/>
    </location>
</feature>
<feature type="region of interest" description="Disordered" evidence="1">
    <location>
        <begin position="304"/>
        <end position="326"/>
    </location>
</feature>
<proteinExistence type="predicted"/>
<evidence type="ECO:0000313" key="2">
    <source>
        <dbReference type="EMBL" id="PAV65899.1"/>
    </source>
</evidence>
<dbReference type="AlphaFoldDB" id="A0A2A2JWF5"/>
<feature type="region of interest" description="Disordered" evidence="1">
    <location>
        <begin position="156"/>
        <end position="280"/>
    </location>
</feature>
<comment type="caution">
    <text evidence="2">The sequence shown here is derived from an EMBL/GenBank/DDBJ whole genome shotgun (WGS) entry which is preliminary data.</text>
</comment>